<dbReference type="STRING" id="62062.ENSHHUP00000065299"/>
<dbReference type="AlphaFoldDB" id="A0A4W5PYF7"/>
<dbReference type="GO" id="GO:1904983">
    <property type="term" value="P:glycine import into mitochondrion"/>
    <property type="evidence" value="ECO:0007669"/>
    <property type="project" value="TreeGrafter"/>
</dbReference>
<feature type="repeat" description="Solcar" evidence="5">
    <location>
        <begin position="48"/>
        <end position="138"/>
    </location>
</feature>
<dbReference type="GeneTree" id="ENSGT00550000075117"/>
<dbReference type="PANTHER" id="PTHR46181:SF3">
    <property type="entry name" value="MITOCHONDRIAL GLYCINE TRANSPORTER"/>
    <property type="match status" value="1"/>
</dbReference>
<dbReference type="InterPro" id="IPR018108">
    <property type="entry name" value="MCP_transmembrane"/>
</dbReference>
<accession>A0A4W5PYF7</accession>
<organism evidence="8 9">
    <name type="scientific">Hucho hucho</name>
    <name type="common">huchen</name>
    <dbReference type="NCBI Taxonomy" id="62062"/>
    <lineage>
        <taxon>Eukaryota</taxon>
        <taxon>Metazoa</taxon>
        <taxon>Chordata</taxon>
        <taxon>Craniata</taxon>
        <taxon>Vertebrata</taxon>
        <taxon>Euteleostomi</taxon>
        <taxon>Actinopterygii</taxon>
        <taxon>Neopterygii</taxon>
        <taxon>Teleostei</taxon>
        <taxon>Protacanthopterygii</taxon>
        <taxon>Salmoniformes</taxon>
        <taxon>Salmonidae</taxon>
        <taxon>Salmoninae</taxon>
        <taxon>Hucho</taxon>
    </lineage>
</organism>
<dbReference type="InterPro" id="IPR023395">
    <property type="entry name" value="MCP_dom_sf"/>
</dbReference>
<evidence type="ECO:0000256" key="6">
    <source>
        <dbReference type="RuleBase" id="RU000488"/>
    </source>
</evidence>
<proteinExistence type="inferred from homology"/>
<evidence type="ECO:0000256" key="1">
    <source>
        <dbReference type="ARBA" id="ARBA00004141"/>
    </source>
</evidence>
<dbReference type="GO" id="GO:0016020">
    <property type="term" value="C:membrane"/>
    <property type="evidence" value="ECO:0007669"/>
    <property type="project" value="UniProtKB-SubCell"/>
</dbReference>
<evidence type="ECO:0000313" key="9">
    <source>
        <dbReference type="Proteomes" id="UP000314982"/>
    </source>
</evidence>
<protein>
    <submittedName>
        <fullName evidence="8">Solute carrier family 25 member 38</fullName>
    </submittedName>
</protein>
<dbReference type="Gene3D" id="1.50.40.10">
    <property type="entry name" value="Mitochondrial carrier domain"/>
    <property type="match status" value="2"/>
</dbReference>
<evidence type="ECO:0000256" key="4">
    <source>
        <dbReference type="ARBA" id="ARBA00023136"/>
    </source>
</evidence>
<feature type="repeat" description="Solcar" evidence="5">
    <location>
        <begin position="183"/>
        <end position="267"/>
    </location>
</feature>
<keyword evidence="6" id="KW-0813">Transport</keyword>
<evidence type="ECO:0000256" key="5">
    <source>
        <dbReference type="PROSITE-ProRule" id="PRU00282"/>
    </source>
</evidence>
<dbReference type="GO" id="GO:0005739">
    <property type="term" value="C:mitochondrion"/>
    <property type="evidence" value="ECO:0007669"/>
    <property type="project" value="TreeGrafter"/>
</dbReference>
<comment type="similarity">
    <text evidence="2 6">Belongs to the mitochondrial carrier (TC 2.A.29) family.</text>
</comment>
<dbReference type="SUPFAM" id="SSF103506">
    <property type="entry name" value="Mitochondrial carrier"/>
    <property type="match status" value="2"/>
</dbReference>
<evidence type="ECO:0000256" key="7">
    <source>
        <dbReference type="SAM" id="Phobius"/>
    </source>
</evidence>
<feature type="repeat" description="Solcar" evidence="5">
    <location>
        <begin position="277"/>
        <end position="361"/>
    </location>
</feature>
<sequence>MDSGRVRTEKVIQKEEKTEEDFDHTRTTILDWNSFSTFKITMELSLAHPALKAFMCGSLSGTCSTLLFQPLDLVKTRLQTLHSNMQPGSARVGMVTVFLSVVRTEKLIGLWKGVSPVSWPLFMISNINRNTSIVLNLCVEYMTLTACLLCFLLQSFVRTIPGVGIYFSTYYSLKQHYFLEQGPGALESVLLGAGARTVAGVCMLPVTVIKTRFESGRYSYVSVAGALRSVCQTEGPRALFSGLTATLLRDAPFSGLYVMFYSQGKNTLPQEISTSPYAPLANFSCGILAGVLASLVTQPADVVKTHVQVSPHLYKRTADAVRYIYNEHGFQGFFRGGVPRSLRRTMIAAMAWTVYEQLMARMGLKS</sequence>
<comment type="subcellular location">
    <subcellularLocation>
        <location evidence="1">Membrane</location>
        <topology evidence="1">Multi-pass membrane protein</topology>
    </subcellularLocation>
</comment>
<keyword evidence="3 5" id="KW-0812">Transmembrane</keyword>
<keyword evidence="7" id="KW-1133">Transmembrane helix</keyword>
<keyword evidence="4 5" id="KW-0472">Membrane</keyword>
<evidence type="ECO:0000256" key="2">
    <source>
        <dbReference type="ARBA" id="ARBA00006375"/>
    </source>
</evidence>
<name>A0A4W5PYF7_9TELE</name>
<reference evidence="8" key="3">
    <citation type="submission" date="2025-09" db="UniProtKB">
        <authorList>
            <consortium name="Ensembl"/>
        </authorList>
    </citation>
    <scope>IDENTIFICATION</scope>
</reference>
<evidence type="ECO:0000256" key="3">
    <source>
        <dbReference type="ARBA" id="ARBA00022692"/>
    </source>
</evidence>
<dbReference type="PANTHER" id="PTHR46181">
    <property type="entry name" value="MITOCHONDRIAL GLYCINE TRANSPORTER"/>
    <property type="match status" value="1"/>
</dbReference>
<dbReference type="Pfam" id="PF00153">
    <property type="entry name" value="Mito_carr"/>
    <property type="match status" value="3"/>
</dbReference>
<dbReference type="GO" id="GO:0015187">
    <property type="term" value="F:glycine transmembrane transporter activity"/>
    <property type="evidence" value="ECO:0007669"/>
    <property type="project" value="TreeGrafter"/>
</dbReference>
<dbReference type="Ensembl" id="ENSHHUT00000067510.1">
    <property type="protein sequence ID" value="ENSHHUP00000065299.1"/>
    <property type="gene ID" value="ENSHHUG00000038536.1"/>
</dbReference>
<dbReference type="PROSITE" id="PS50920">
    <property type="entry name" value="SOLCAR"/>
    <property type="match status" value="3"/>
</dbReference>
<feature type="transmembrane region" description="Helical" evidence="7">
    <location>
        <begin position="133"/>
        <end position="157"/>
    </location>
</feature>
<dbReference type="Proteomes" id="UP000314982">
    <property type="component" value="Unassembled WGS sequence"/>
</dbReference>
<reference evidence="9" key="1">
    <citation type="submission" date="2018-06" db="EMBL/GenBank/DDBJ databases">
        <title>Genome assembly of Danube salmon.</title>
        <authorList>
            <person name="Macqueen D.J."/>
            <person name="Gundappa M.K."/>
        </authorList>
    </citation>
    <scope>NUCLEOTIDE SEQUENCE [LARGE SCALE GENOMIC DNA]</scope>
</reference>
<evidence type="ECO:0000313" key="8">
    <source>
        <dbReference type="Ensembl" id="ENSHHUP00000065299.1"/>
    </source>
</evidence>
<keyword evidence="9" id="KW-1185">Reference proteome</keyword>
<reference evidence="8" key="2">
    <citation type="submission" date="2025-08" db="UniProtKB">
        <authorList>
            <consortium name="Ensembl"/>
        </authorList>
    </citation>
    <scope>IDENTIFICATION</scope>
</reference>